<evidence type="ECO:0000256" key="2">
    <source>
        <dbReference type="ARBA" id="ARBA00022737"/>
    </source>
</evidence>
<evidence type="ECO:0000256" key="4">
    <source>
        <dbReference type="SAM" id="SignalP"/>
    </source>
</evidence>
<dbReference type="EMBL" id="JAIRAU010000052">
    <property type="protein sequence ID" value="MBZ5714901.1"/>
    <property type="molecule type" value="Genomic_DNA"/>
</dbReference>
<dbReference type="Proteomes" id="UP001139031">
    <property type="component" value="Unassembled WGS sequence"/>
</dbReference>
<evidence type="ECO:0000256" key="1">
    <source>
        <dbReference type="ARBA" id="ARBA00022729"/>
    </source>
</evidence>
<keyword evidence="2" id="KW-0677">Repeat</keyword>
<dbReference type="InterPro" id="IPR011936">
    <property type="entry name" value="Myxo_disulph_rpt"/>
</dbReference>
<name>A0ABS7U3Q5_9BACT</name>
<dbReference type="RefSeq" id="WP_224196633.1">
    <property type="nucleotide sequence ID" value="NZ_JAIRAU010000052.1"/>
</dbReference>
<keyword evidence="1 4" id="KW-0732">Signal</keyword>
<evidence type="ECO:0000313" key="5">
    <source>
        <dbReference type="EMBL" id="MBZ5714901.1"/>
    </source>
</evidence>
<sequence>MTLHKSVLSTIFLSALVTLALGACEQKPGDLGELTDGDEALCGDGVVDPGEQCDDGNVIYMIEISPYGSNSRFHVS</sequence>
<comment type="caution">
    <text evidence="5">The sequence shown here is derived from an EMBL/GenBank/DDBJ whole genome shotgun (WGS) entry which is preliminary data.</text>
</comment>
<dbReference type="PROSITE" id="PS51257">
    <property type="entry name" value="PROKAR_LIPOPROTEIN"/>
    <property type="match status" value="1"/>
</dbReference>
<evidence type="ECO:0000256" key="3">
    <source>
        <dbReference type="ARBA" id="ARBA00023157"/>
    </source>
</evidence>
<reference evidence="5" key="1">
    <citation type="submission" date="2021-08" db="EMBL/GenBank/DDBJ databases">
        <authorList>
            <person name="Stevens D.C."/>
        </authorList>
    </citation>
    <scope>NUCLEOTIDE SEQUENCE</scope>
    <source>
        <strain evidence="5">DSM 53165</strain>
    </source>
</reference>
<evidence type="ECO:0008006" key="7">
    <source>
        <dbReference type="Google" id="ProtNLM"/>
    </source>
</evidence>
<protein>
    <recommendedName>
        <fullName evidence="7">Lipoprotein</fullName>
    </recommendedName>
</protein>
<keyword evidence="6" id="KW-1185">Reference proteome</keyword>
<dbReference type="NCBIfam" id="TIGR02232">
    <property type="entry name" value="myxo_disulf_rpt"/>
    <property type="match status" value="1"/>
</dbReference>
<gene>
    <name evidence="5" type="ORF">K7C98_37185</name>
</gene>
<keyword evidence="3" id="KW-1015">Disulfide bond</keyword>
<feature type="chain" id="PRO_5047370109" description="Lipoprotein" evidence="4">
    <location>
        <begin position="21"/>
        <end position="76"/>
    </location>
</feature>
<organism evidence="5 6">
    <name type="scientific">Nannocystis pusilla</name>
    <dbReference type="NCBI Taxonomy" id="889268"/>
    <lineage>
        <taxon>Bacteria</taxon>
        <taxon>Pseudomonadati</taxon>
        <taxon>Myxococcota</taxon>
        <taxon>Polyangia</taxon>
        <taxon>Nannocystales</taxon>
        <taxon>Nannocystaceae</taxon>
        <taxon>Nannocystis</taxon>
    </lineage>
</organism>
<feature type="signal peptide" evidence="4">
    <location>
        <begin position="1"/>
        <end position="20"/>
    </location>
</feature>
<proteinExistence type="predicted"/>
<evidence type="ECO:0000313" key="6">
    <source>
        <dbReference type="Proteomes" id="UP001139031"/>
    </source>
</evidence>
<accession>A0ABS7U3Q5</accession>